<gene>
    <name evidence="1" type="ORF">B0T21DRAFT_210045</name>
</gene>
<protein>
    <submittedName>
        <fullName evidence="1">Uncharacterized protein</fullName>
    </submittedName>
</protein>
<dbReference type="Proteomes" id="UP001172159">
    <property type="component" value="Unassembled WGS sequence"/>
</dbReference>
<sequence>MLLRRSNPILTHCSRTALLLWRQGCVARKLWGQSLSGKHFSSYGGDRVGGIKTLTSLAVPNLVRISRNVCLQIVTA</sequence>
<evidence type="ECO:0000313" key="2">
    <source>
        <dbReference type="Proteomes" id="UP001172159"/>
    </source>
</evidence>
<name>A0AA40B7X1_9PEZI</name>
<dbReference type="AlphaFoldDB" id="A0AA40B7X1"/>
<proteinExistence type="predicted"/>
<evidence type="ECO:0000313" key="1">
    <source>
        <dbReference type="EMBL" id="KAK0729297.1"/>
    </source>
</evidence>
<accession>A0AA40B7X1</accession>
<reference evidence="1" key="1">
    <citation type="submission" date="2023-06" db="EMBL/GenBank/DDBJ databases">
        <title>Genome-scale phylogeny and comparative genomics of the fungal order Sordariales.</title>
        <authorList>
            <consortium name="Lawrence Berkeley National Laboratory"/>
            <person name="Hensen N."/>
            <person name="Bonometti L."/>
            <person name="Westerberg I."/>
            <person name="Brannstrom I.O."/>
            <person name="Guillou S."/>
            <person name="Cros-Aarteil S."/>
            <person name="Calhoun S."/>
            <person name="Haridas S."/>
            <person name="Kuo A."/>
            <person name="Mondo S."/>
            <person name="Pangilinan J."/>
            <person name="Riley R."/>
            <person name="Labutti K."/>
            <person name="Andreopoulos B."/>
            <person name="Lipzen A."/>
            <person name="Chen C."/>
            <person name="Yanf M."/>
            <person name="Daum C."/>
            <person name="Ng V."/>
            <person name="Clum A."/>
            <person name="Steindorff A."/>
            <person name="Ohm R."/>
            <person name="Martin F."/>
            <person name="Silar P."/>
            <person name="Natvig D."/>
            <person name="Lalanne C."/>
            <person name="Gautier V."/>
            <person name="Ament-Velasquez S.L."/>
            <person name="Kruys A."/>
            <person name="Hutchinson M.I."/>
            <person name="Powell A.J."/>
            <person name="Barry K."/>
            <person name="Miller A.N."/>
            <person name="Grigoriev I.V."/>
            <person name="Debuchy R."/>
            <person name="Gladieux P."/>
            <person name="Thoren M.H."/>
            <person name="Johannesson H."/>
        </authorList>
    </citation>
    <scope>NUCLEOTIDE SEQUENCE</scope>
    <source>
        <strain evidence="1">CBS 540.89</strain>
    </source>
</reference>
<comment type="caution">
    <text evidence="1">The sequence shown here is derived from an EMBL/GenBank/DDBJ whole genome shotgun (WGS) entry which is preliminary data.</text>
</comment>
<keyword evidence="2" id="KW-1185">Reference proteome</keyword>
<organism evidence="1 2">
    <name type="scientific">Apiosordaria backusii</name>
    <dbReference type="NCBI Taxonomy" id="314023"/>
    <lineage>
        <taxon>Eukaryota</taxon>
        <taxon>Fungi</taxon>
        <taxon>Dikarya</taxon>
        <taxon>Ascomycota</taxon>
        <taxon>Pezizomycotina</taxon>
        <taxon>Sordariomycetes</taxon>
        <taxon>Sordariomycetidae</taxon>
        <taxon>Sordariales</taxon>
        <taxon>Lasiosphaeriaceae</taxon>
        <taxon>Apiosordaria</taxon>
    </lineage>
</organism>
<dbReference type="EMBL" id="JAUKTV010000009">
    <property type="protein sequence ID" value="KAK0729297.1"/>
    <property type="molecule type" value="Genomic_DNA"/>
</dbReference>